<dbReference type="EMBL" id="JABSTV010001245">
    <property type="protein sequence ID" value="KAH7984297.1"/>
    <property type="molecule type" value="Genomic_DNA"/>
</dbReference>
<dbReference type="FunFam" id="2.10.25.10:FF:000352">
    <property type="entry name" value="Hemicentin 1"/>
    <property type="match status" value="1"/>
</dbReference>
<dbReference type="GO" id="GO:0005509">
    <property type="term" value="F:calcium ion binding"/>
    <property type="evidence" value="ECO:0007669"/>
    <property type="project" value="InterPro"/>
</dbReference>
<organism evidence="5 6">
    <name type="scientific">Rhipicephalus sanguineus</name>
    <name type="common">Brown dog tick</name>
    <name type="synonym">Ixodes sanguineus</name>
    <dbReference type="NCBI Taxonomy" id="34632"/>
    <lineage>
        <taxon>Eukaryota</taxon>
        <taxon>Metazoa</taxon>
        <taxon>Ecdysozoa</taxon>
        <taxon>Arthropoda</taxon>
        <taxon>Chelicerata</taxon>
        <taxon>Arachnida</taxon>
        <taxon>Acari</taxon>
        <taxon>Parasitiformes</taxon>
        <taxon>Ixodida</taxon>
        <taxon>Ixodoidea</taxon>
        <taxon>Ixodidae</taxon>
        <taxon>Rhipicephalinae</taxon>
        <taxon>Rhipicephalus</taxon>
        <taxon>Rhipicephalus</taxon>
    </lineage>
</organism>
<accession>A0A9D4YQL8</accession>
<keyword evidence="1" id="KW-0245">EGF-like domain</keyword>
<proteinExistence type="predicted"/>
<name>A0A9D4YQL8_RHISA</name>
<protein>
    <recommendedName>
        <fullName evidence="4">EGF-like calcium-binding domain-containing protein</fullName>
    </recommendedName>
</protein>
<dbReference type="PANTHER" id="PTHR24034">
    <property type="entry name" value="EGF-LIKE DOMAIN-CONTAINING PROTEIN"/>
    <property type="match status" value="1"/>
</dbReference>
<dbReference type="CDD" id="cd00054">
    <property type="entry name" value="EGF_CA"/>
    <property type="match status" value="1"/>
</dbReference>
<keyword evidence="3" id="KW-1015">Disulfide bond</keyword>
<feature type="domain" description="EGF-like calcium-binding" evidence="4">
    <location>
        <begin position="41"/>
        <end position="86"/>
    </location>
</feature>
<evidence type="ECO:0000259" key="4">
    <source>
        <dbReference type="SMART" id="SM00179"/>
    </source>
</evidence>
<dbReference type="GO" id="GO:0016020">
    <property type="term" value="C:membrane"/>
    <property type="evidence" value="ECO:0007669"/>
    <property type="project" value="InterPro"/>
</dbReference>
<evidence type="ECO:0000256" key="3">
    <source>
        <dbReference type="ARBA" id="ARBA00023157"/>
    </source>
</evidence>
<sequence length="205" mass="22471">MSTSALTAGDIEELRSAPISAFIKEWTCPEGYFTKDGACVDVDECRELELDCGHDHACFNTRGAYECVHVPCPAGYERDALEISCRLRCSHREDCGSDRTDVVTYASVALPRDVLAGAPVARLVARDHDGAALRHTDFSSLSGDAQPFNVRDGDSGVGLVFATRDLQARKSYRVTLHAVSRDEANSTVLFTTRFFLHITTGTYPF</sequence>
<reference evidence="5" key="1">
    <citation type="journal article" date="2020" name="Cell">
        <title>Large-Scale Comparative Analyses of Tick Genomes Elucidate Their Genetic Diversity and Vector Capacities.</title>
        <authorList>
            <consortium name="Tick Genome and Microbiome Consortium (TIGMIC)"/>
            <person name="Jia N."/>
            <person name="Wang J."/>
            <person name="Shi W."/>
            <person name="Du L."/>
            <person name="Sun Y."/>
            <person name="Zhan W."/>
            <person name="Jiang J.F."/>
            <person name="Wang Q."/>
            <person name="Zhang B."/>
            <person name="Ji P."/>
            <person name="Bell-Sakyi L."/>
            <person name="Cui X.M."/>
            <person name="Yuan T.T."/>
            <person name="Jiang B.G."/>
            <person name="Yang W.F."/>
            <person name="Lam T.T."/>
            <person name="Chang Q.C."/>
            <person name="Ding S.J."/>
            <person name="Wang X.J."/>
            <person name="Zhu J.G."/>
            <person name="Ruan X.D."/>
            <person name="Zhao L."/>
            <person name="Wei J.T."/>
            <person name="Ye R.Z."/>
            <person name="Que T.C."/>
            <person name="Du C.H."/>
            <person name="Zhou Y.H."/>
            <person name="Cheng J.X."/>
            <person name="Dai P.F."/>
            <person name="Guo W.B."/>
            <person name="Han X.H."/>
            <person name="Huang E.J."/>
            <person name="Li L.F."/>
            <person name="Wei W."/>
            <person name="Gao Y.C."/>
            <person name="Liu J.Z."/>
            <person name="Shao H.Z."/>
            <person name="Wang X."/>
            <person name="Wang C.C."/>
            <person name="Yang T.C."/>
            <person name="Huo Q.B."/>
            <person name="Li W."/>
            <person name="Chen H.Y."/>
            <person name="Chen S.E."/>
            <person name="Zhou L.G."/>
            <person name="Ni X.B."/>
            <person name="Tian J.H."/>
            <person name="Sheng Y."/>
            <person name="Liu T."/>
            <person name="Pan Y.S."/>
            <person name="Xia L.Y."/>
            <person name="Li J."/>
            <person name="Zhao F."/>
            <person name="Cao W.C."/>
        </authorList>
    </citation>
    <scope>NUCLEOTIDE SEQUENCE</scope>
    <source>
        <strain evidence="5">Rsan-2018</strain>
    </source>
</reference>
<dbReference type="Pfam" id="PF07645">
    <property type="entry name" value="EGF_CA"/>
    <property type="match status" value="1"/>
</dbReference>
<reference evidence="5" key="2">
    <citation type="submission" date="2021-09" db="EMBL/GenBank/DDBJ databases">
        <authorList>
            <person name="Jia N."/>
            <person name="Wang J."/>
            <person name="Shi W."/>
            <person name="Du L."/>
            <person name="Sun Y."/>
            <person name="Zhan W."/>
            <person name="Jiang J."/>
            <person name="Wang Q."/>
            <person name="Zhang B."/>
            <person name="Ji P."/>
            <person name="Sakyi L.B."/>
            <person name="Cui X."/>
            <person name="Yuan T."/>
            <person name="Jiang B."/>
            <person name="Yang W."/>
            <person name="Lam T.T.-Y."/>
            <person name="Chang Q."/>
            <person name="Ding S."/>
            <person name="Wang X."/>
            <person name="Zhu J."/>
            <person name="Ruan X."/>
            <person name="Zhao L."/>
            <person name="Wei J."/>
            <person name="Que T."/>
            <person name="Du C."/>
            <person name="Cheng J."/>
            <person name="Dai P."/>
            <person name="Han X."/>
            <person name="Huang E."/>
            <person name="Gao Y."/>
            <person name="Liu J."/>
            <person name="Shao H."/>
            <person name="Ye R."/>
            <person name="Li L."/>
            <person name="Wei W."/>
            <person name="Wang X."/>
            <person name="Wang C."/>
            <person name="Huo Q."/>
            <person name="Li W."/>
            <person name="Guo W."/>
            <person name="Chen H."/>
            <person name="Chen S."/>
            <person name="Zhou L."/>
            <person name="Zhou L."/>
            <person name="Ni X."/>
            <person name="Tian J."/>
            <person name="Zhou Y."/>
            <person name="Sheng Y."/>
            <person name="Liu T."/>
            <person name="Pan Y."/>
            <person name="Xia L."/>
            <person name="Li J."/>
            <person name="Zhao F."/>
            <person name="Cao W."/>
        </authorList>
    </citation>
    <scope>NUCLEOTIDE SEQUENCE</scope>
    <source>
        <strain evidence="5">Rsan-2018</strain>
        <tissue evidence="5">Larvae</tissue>
    </source>
</reference>
<dbReference type="InterPro" id="IPR018097">
    <property type="entry name" value="EGF_Ca-bd_CS"/>
</dbReference>
<dbReference type="AlphaFoldDB" id="A0A9D4YQL8"/>
<comment type="caution">
    <text evidence="5">The sequence shown here is derived from an EMBL/GenBank/DDBJ whole genome shotgun (WGS) entry which is preliminary data.</text>
</comment>
<keyword evidence="6" id="KW-1185">Reference proteome</keyword>
<dbReference type="PANTHER" id="PTHR24034:SF89">
    <property type="entry name" value="COMPLEMENT COMPONENT C1Q RECEPTOR"/>
    <property type="match status" value="1"/>
</dbReference>
<evidence type="ECO:0000256" key="1">
    <source>
        <dbReference type="ARBA" id="ARBA00022536"/>
    </source>
</evidence>
<dbReference type="InterPro" id="IPR049883">
    <property type="entry name" value="NOTCH1_EGF-like"/>
</dbReference>
<dbReference type="InterPro" id="IPR015919">
    <property type="entry name" value="Cadherin-like_sf"/>
</dbReference>
<dbReference type="SUPFAM" id="SSF49313">
    <property type="entry name" value="Cadherin-like"/>
    <property type="match status" value="1"/>
</dbReference>
<dbReference type="Proteomes" id="UP000821837">
    <property type="component" value="Chromosome 1"/>
</dbReference>
<dbReference type="InterPro" id="IPR001881">
    <property type="entry name" value="EGF-like_Ca-bd_dom"/>
</dbReference>
<evidence type="ECO:0000313" key="5">
    <source>
        <dbReference type="EMBL" id="KAH7984297.1"/>
    </source>
</evidence>
<gene>
    <name evidence="5" type="ORF">HPB52_019121</name>
</gene>
<keyword evidence="2" id="KW-0677">Repeat</keyword>
<evidence type="ECO:0000256" key="2">
    <source>
        <dbReference type="ARBA" id="ARBA00022737"/>
    </source>
</evidence>
<dbReference type="SUPFAM" id="SSF57196">
    <property type="entry name" value="EGF/Laminin"/>
    <property type="match status" value="1"/>
</dbReference>
<dbReference type="PROSITE" id="PS01187">
    <property type="entry name" value="EGF_CA"/>
    <property type="match status" value="1"/>
</dbReference>
<dbReference type="Gene3D" id="2.10.25.10">
    <property type="entry name" value="Laminin"/>
    <property type="match status" value="1"/>
</dbReference>
<dbReference type="VEuPathDB" id="VectorBase:RSAN_034315"/>
<dbReference type="SMART" id="SM00179">
    <property type="entry name" value="EGF_CA"/>
    <property type="match status" value="1"/>
</dbReference>
<dbReference type="InterPro" id="IPR050751">
    <property type="entry name" value="ECM_structural_protein"/>
</dbReference>
<evidence type="ECO:0000313" key="6">
    <source>
        <dbReference type="Proteomes" id="UP000821837"/>
    </source>
</evidence>